<dbReference type="KEGG" id="mmav:RE476_11405"/>
<sequence>MTSSREPGTTDILIFPICMSIPEERRIVYGIDFSAAKDACKKIWVSSGRPVGNTYHIDECYRLADMLALSGNYRVGRDECFAALRYLIVNNEDAVIGIDLSFSLPEALIEDDWEDFIGSFSSKYPSAEQFRGSCRSLAGGKELKRASEVRAKVPFSVYNLRLYRQTYFGIRDIISPLVRDGLACVLPMQEAKNGKPWLIEICPACRLKKENMYIPYKGKTGDKRSARLQILEYFMNKGLVIPESLQERIVEDTEGDALDSILATYSTFRSLSRLDGISKSLKGNYMVEGYTFF</sequence>
<accession>A0AA51YIW3</accession>
<name>A0AA51YIW3_9EURY</name>
<dbReference type="GeneID" id="84230756"/>
<organism evidence="1 2">
    <name type="scientific">Methanolobus mangrovi</name>
    <dbReference type="NCBI Taxonomy" id="3072977"/>
    <lineage>
        <taxon>Archaea</taxon>
        <taxon>Methanobacteriati</taxon>
        <taxon>Methanobacteriota</taxon>
        <taxon>Stenosarchaea group</taxon>
        <taxon>Methanomicrobia</taxon>
        <taxon>Methanosarcinales</taxon>
        <taxon>Methanosarcinaceae</taxon>
        <taxon>Methanolobus</taxon>
    </lineage>
</organism>
<evidence type="ECO:0008006" key="3">
    <source>
        <dbReference type="Google" id="ProtNLM"/>
    </source>
</evidence>
<dbReference type="RefSeq" id="WP_309307757.1">
    <property type="nucleotide sequence ID" value="NZ_CP133594.1"/>
</dbReference>
<evidence type="ECO:0000313" key="1">
    <source>
        <dbReference type="EMBL" id="WMW21963.1"/>
    </source>
</evidence>
<reference evidence="1" key="1">
    <citation type="submission" date="2023-08" db="EMBL/GenBank/DDBJ databases">
        <title>Methanolobus mangrovi sp. nov. and Methanolobus sediminis sp. nov, two novel methylotrophic methanogens isolated from mangrove sediments in China.</title>
        <authorList>
            <person name="Zhou J."/>
        </authorList>
    </citation>
    <scope>NUCLEOTIDE SEQUENCE</scope>
    <source>
        <strain evidence="1">FTZ2</strain>
    </source>
</reference>
<evidence type="ECO:0000313" key="2">
    <source>
        <dbReference type="Proteomes" id="UP001183006"/>
    </source>
</evidence>
<gene>
    <name evidence="1" type="ORF">RE476_11405</name>
</gene>
<dbReference type="AlphaFoldDB" id="A0AA51YIW3"/>
<protein>
    <recommendedName>
        <fullName evidence="3">DUF429 domain-containing protein</fullName>
    </recommendedName>
</protein>
<dbReference type="EMBL" id="CP133594">
    <property type="protein sequence ID" value="WMW21963.1"/>
    <property type="molecule type" value="Genomic_DNA"/>
</dbReference>
<proteinExistence type="predicted"/>
<dbReference type="Proteomes" id="UP001183006">
    <property type="component" value="Chromosome"/>
</dbReference>
<keyword evidence="2" id="KW-1185">Reference proteome</keyword>